<dbReference type="GO" id="GO:0034038">
    <property type="term" value="F:deoxyhypusine synthase activity"/>
    <property type="evidence" value="ECO:0007669"/>
    <property type="project" value="UniProtKB-UniRule"/>
</dbReference>
<comment type="function">
    <text evidence="3 11">Catalyzes the NAD-dependent oxidative cleavage of spermidine and the subsequent transfer of the butylamine moiety of spermidine to the epsilon-amino group of a specific lysine residue of the eIF-5A precursor protein to form the intermediate deoxyhypusine residue.</text>
</comment>
<dbReference type="InterPro" id="IPR002773">
    <property type="entry name" value="Deoxyhypusine_synthase"/>
</dbReference>
<dbReference type="FunFam" id="3.40.910.10:FF:000010">
    <property type="entry name" value="Deoxyhypusine synthase"/>
    <property type="match status" value="1"/>
</dbReference>
<dbReference type="UniPathway" id="UPA00354"/>
<accession>A0A7C3F2V0</accession>
<comment type="caution">
    <text evidence="12">The sequence shown here is derived from an EMBL/GenBank/DDBJ whole genome shotgun (WGS) entry which is preliminary data.</text>
</comment>
<protein>
    <recommendedName>
        <fullName evidence="10 11">Probable deoxyhypusine synthase</fullName>
        <shortName evidence="11">DHS</shortName>
        <ecNumber evidence="6 11">2.5.1.46</ecNumber>
    </recommendedName>
</protein>
<dbReference type="Gene3D" id="3.40.910.10">
    <property type="entry name" value="Deoxyhypusine synthase"/>
    <property type="match status" value="1"/>
</dbReference>
<dbReference type="EMBL" id="DSTX01000013">
    <property type="protein sequence ID" value="HFK21168.1"/>
    <property type="molecule type" value="Genomic_DNA"/>
</dbReference>
<gene>
    <name evidence="11" type="primary">dys</name>
    <name evidence="12" type="ORF">ENS19_07840</name>
</gene>
<evidence type="ECO:0000256" key="10">
    <source>
        <dbReference type="ARBA" id="ARBA00039467"/>
    </source>
</evidence>
<keyword evidence="7 11" id="KW-0808">Transferase</keyword>
<keyword evidence="8 11" id="KW-0520">NAD</keyword>
<comment type="catalytic activity">
    <reaction evidence="1 11">
        <text>[eIF5A protein]-L-lysine + spermidine = [eIF5A protein]-deoxyhypusine + propane-1,3-diamine</text>
        <dbReference type="Rhea" id="RHEA:33299"/>
        <dbReference type="Rhea" id="RHEA-COMP:10143"/>
        <dbReference type="Rhea" id="RHEA-COMP:10144"/>
        <dbReference type="ChEBI" id="CHEBI:29969"/>
        <dbReference type="ChEBI" id="CHEBI:57484"/>
        <dbReference type="ChEBI" id="CHEBI:57834"/>
        <dbReference type="ChEBI" id="CHEBI:82657"/>
        <dbReference type="EC" id="2.5.1.46"/>
    </reaction>
</comment>
<dbReference type="InterPro" id="IPR022899">
    <property type="entry name" value="Deoxyhypus_synthase_arc"/>
</dbReference>
<sequence length="314" mass="34699">MRREILSEKVCDLKVYDKTTVGDLIRAYGSMGGFMAPNLKMAANMINEMKESGCTIFLSFTGNLMATGLRGVISQLIREGFVSTIVTTCGAMDHDIARSYGARYCSGDFSLDDVMLNELKIHRLGNVVIPLDDYGPLVEKVMREQLPEMIGEKDAVTPSELASEFGKRIDDENSFLRAAYEKNVPVYVPGIVDGSFGTNLFFYSQTKKLRLDLFKDMSAILNQVFDSKMTGAIIIGGGISKHHVIWWNQFREGLDYCVYLTTAQEYDGSLSGALPREAISWGKVKPIAKQVAVFGDVTITLPLIAGSLIRRVGD</sequence>
<evidence type="ECO:0000256" key="4">
    <source>
        <dbReference type="ARBA" id="ARBA00005041"/>
    </source>
</evidence>
<organism evidence="12">
    <name type="scientific">Candidatus Methanomethylicus mesodigestus</name>
    <dbReference type="NCBI Taxonomy" id="1867258"/>
    <lineage>
        <taxon>Archaea</taxon>
        <taxon>Thermoproteota</taxon>
        <taxon>Methanosuratincolia</taxon>
        <taxon>Candidatus Methanomethylicales</taxon>
        <taxon>Candidatus Methanomethylicaceae</taxon>
        <taxon>Candidatus Methanomethylicus</taxon>
    </lineage>
</organism>
<comment type="cofactor">
    <cofactor evidence="2 11">
        <name>NAD(+)</name>
        <dbReference type="ChEBI" id="CHEBI:57540"/>
    </cofactor>
</comment>
<dbReference type="Pfam" id="PF01916">
    <property type="entry name" value="DS"/>
    <property type="match status" value="1"/>
</dbReference>
<dbReference type="PANTHER" id="PTHR11703">
    <property type="entry name" value="DEOXYHYPUSINE SYNTHASE"/>
    <property type="match status" value="1"/>
</dbReference>
<evidence type="ECO:0000256" key="11">
    <source>
        <dbReference type="HAMAP-Rule" id="MF_00153"/>
    </source>
</evidence>
<dbReference type="NCBIfam" id="NF002294">
    <property type="entry name" value="PRK01221.1"/>
    <property type="match status" value="1"/>
</dbReference>
<comment type="similarity">
    <text evidence="5 11">Belongs to the deoxyhypusine synthase family.</text>
</comment>
<feature type="active site" description="Nucleophile" evidence="11">
    <location>
        <position position="283"/>
    </location>
</feature>
<comment type="pathway">
    <text evidence="4 11">Protein modification; eIF5A hypusination.</text>
</comment>
<dbReference type="AlphaFoldDB" id="A0A7C3F2V0"/>
<reference evidence="12" key="1">
    <citation type="journal article" date="2020" name="mSystems">
        <title>Genome- and Community-Level Interaction Insights into Carbon Utilization and Element Cycling Functions of Hydrothermarchaeota in Hydrothermal Sediment.</title>
        <authorList>
            <person name="Zhou Z."/>
            <person name="Liu Y."/>
            <person name="Xu W."/>
            <person name="Pan J."/>
            <person name="Luo Z.H."/>
            <person name="Li M."/>
        </authorList>
    </citation>
    <scope>NUCLEOTIDE SEQUENCE [LARGE SCALE GENOMIC DNA]</scope>
    <source>
        <strain evidence="12">SpSt-468</strain>
    </source>
</reference>
<dbReference type="GO" id="GO:0005737">
    <property type="term" value="C:cytoplasm"/>
    <property type="evidence" value="ECO:0007669"/>
    <property type="project" value="TreeGrafter"/>
</dbReference>
<evidence type="ECO:0000256" key="6">
    <source>
        <dbReference type="ARBA" id="ARBA00012683"/>
    </source>
</evidence>
<name>A0A7C3F2V0_9CREN</name>
<evidence type="ECO:0000256" key="8">
    <source>
        <dbReference type="ARBA" id="ARBA00023027"/>
    </source>
</evidence>
<dbReference type="EC" id="2.5.1.46" evidence="6 11"/>
<dbReference type="SUPFAM" id="SSF52467">
    <property type="entry name" value="DHS-like NAD/FAD-binding domain"/>
    <property type="match status" value="1"/>
</dbReference>
<evidence type="ECO:0000313" key="12">
    <source>
        <dbReference type="EMBL" id="HFK21168.1"/>
    </source>
</evidence>
<dbReference type="HAMAP" id="MF_00153">
    <property type="entry name" value="DHS"/>
    <property type="match status" value="1"/>
</dbReference>
<evidence type="ECO:0000256" key="1">
    <source>
        <dbReference type="ARBA" id="ARBA00000952"/>
    </source>
</evidence>
<evidence type="ECO:0000256" key="9">
    <source>
        <dbReference type="ARBA" id="ARBA00023256"/>
    </source>
</evidence>
<evidence type="ECO:0000256" key="3">
    <source>
        <dbReference type="ARBA" id="ARBA00002823"/>
    </source>
</evidence>
<dbReference type="InterPro" id="IPR036982">
    <property type="entry name" value="Deoxyhypusine_synthase_sf"/>
</dbReference>
<keyword evidence="9 11" id="KW-0386">Hypusine biosynthesis</keyword>
<proteinExistence type="inferred from homology"/>
<dbReference type="PANTHER" id="PTHR11703:SF0">
    <property type="entry name" value="DEOXYHYPUSINE SYNTHASE"/>
    <property type="match status" value="1"/>
</dbReference>
<evidence type="ECO:0000256" key="5">
    <source>
        <dbReference type="ARBA" id="ARBA00009892"/>
    </source>
</evidence>
<evidence type="ECO:0000256" key="7">
    <source>
        <dbReference type="ARBA" id="ARBA00022679"/>
    </source>
</evidence>
<evidence type="ECO:0000256" key="2">
    <source>
        <dbReference type="ARBA" id="ARBA00001911"/>
    </source>
</evidence>
<dbReference type="InterPro" id="IPR029035">
    <property type="entry name" value="DHS-like_NAD/FAD-binding_dom"/>
</dbReference>